<gene>
    <name evidence="3" type="ORF">DQ400_10185</name>
</gene>
<reference evidence="4" key="1">
    <citation type="submission" date="2018-06" db="EMBL/GenBank/DDBJ databases">
        <title>Whole genome sequencing of four bacterial strains from South Shetland trench revealing bio-synthetic gene clusters.</title>
        <authorList>
            <person name="Abdel-Mageed W.M."/>
            <person name="Lehri B."/>
            <person name="Jarmusch S."/>
            <person name="Miranda K."/>
            <person name="Goodfellow M."/>
            <person name="Jaspars M."/>
            <person name="Karlyshev A.V."/>
        </authorList>
    </citation>
    <scope>NUCLEOTIDE SEQUENCE [LARGE SCALE GENOMIC DNA]</scope>
    <source>
        <strain evidence="4">SST4</strain>
    </source>
</reference>
<dbReference type="Pfam" id="PF03009">
    <property type="entry name" value="GDPD"/>
    <property type="match status" value="1"/>
</dbReference>
<dbReference type="PANTHER" id="PTHR46211">
    <property type="entry name" value="GLYCEROPHOSPHORYL DIESTER PHOSPHODIESTERASE"/>
    <property type="match status" value="1"/>
</dbReference>
<dbReference type="SUPFAM" id="SSF51695">
    <property type="entry name" value="PLC-like phosphodiesterases"/>
    <property type="match status" value="1"/>
</dbReference>
<feature type="transmembrane region" description="Helical" evidence="1">
    <location>
        <begin position="187"/>
        <end position="210"/>
    </location>
</feature>
<dbReference type="AlphaFoldDB" id="A0A365TP61"/>
<evidence type="ECO:0000256" key="1">
    <source>
        <dbReference type="SAM" id="Phobius"/>
    </source>
</evidence>
<accession>A0A365TP61</accession>
<organism evidence="3 4">
    <name type="scientific">Vreelandella sulfidaeris</name>
    <dbReference type="NCBI Taxonomy" id="115553"/>
    <lineage>
        <taxon>Bacteria</taxon>
        <taxon>Pseudomonadati</taxon>
        <taxon>Pseudomonadota</taxon>
        <taxon>Gammaproteobacteria</taxon>
        <taxon>Oceanospirillales</taxon>
        <taxon>Halomonadaceae</taxon>
        <taxon>Vreelandella</taxon>
    </lineage>
</organism>
<dbReference type="Pfam" id="PF10110">
    <property type="entry name" value="GPDPase_memb"/>
    <property type="match status" value="1"/>
</dbReference>
<protein>
    <submittedName>
        <fullName evidence="3">Glycerophosphodiester phosphodiesterase</fullName>
    </submittedName>
</protein>
<comment type="caution">
    <text evidence="3">The sequence shown here is derived from an EMBL/GenBank/DDBJ whole genome shotgun (WGS) entry which is preliminary data.</text>
</comment>
<evidence type="ECO:0000259" key="2">
    <source>
        <dbReference type="PROSITE" id="PS51704"/>
    </source>
</evidence>
<dbReference type="Proteomes" id="UP000252204">
    <property type="component" value="Unassembled WGS sequence"/>
</dbReference>
<keyword evidence="1" id="KW-0812">Transmembrane</keyword>
<dbReference type="InterPro" id="IPR030395">
    <property type="entry name" value="GP_PDE_dom"/>
</dbReference>
<dbReference type="PROSITE" id="PS50007">
    <property type="entry name" value="PIPLC_X_DOMAIN"/>
    <property type="match status" value="1"/>
</dbReference>
<dbReference type="OrthoDB" id="9795622at2"/>
<dbReference type="InterPro" id="IPR018476">
    <property type="entry name" value="GlyceroP-diester-Pdiesterase_M"/>
</dbReference>
<dbReference type="PANTHER" id="PTHR46211:SF1">
    <property type="entry name" value="GLYCEROPHOSPHODIESTER PHOSPHODIESTERASE, CYTOPLASMIC"/>
    <property type="match status" value="1"/>
</dbReference>
<dbReference type="GO" id="GO:0008081">
    <property type="term" value="F:phosphoric diester hydrolase activity"/>
    <property type="evidence" value="ECO:0007669"/>
    <property type="project" value="InterPro"/>
</dbReference>
<feature type="transmembrane region" description="Helical" evidence="1">
    <location>
        <begin position="41"/>
        <end position="64"/>
    </location>
</feature>
<keyword evidence="1" id="KW-1133">Transmembrane helix</keyword>
<dbReference type="Gene3D" id="3.20.20.190">
    <property type="entry name" value="Phosphatidylinositol (PI) phosphodiesterase"/>
    <property type="match status" value="1"/>
</dbReference>
<evidence type="ECO:0000313" key="4">
    <source>
        <dbReference type="Proteomes" id="UP000252204"/>
    </source>
</evidence>
<feature type="transmembrane region" description="Helical" evidence="1">
    <location>
        <begin position="292"/>
        <end position="319"/>
    </location>
</feature>
<dbReference type="GO" id="GO:0006629">
    <property type="term" value="P:lipid metabolic process"/>
    <property type="evidence" value="ECO:0007669"/>
    <property type="project" value="InterPro"/>
</dbReference>
<evidence type="ECO:0000313" key="3">
    <source>
        <dbReference type="EMBL" id="RBI67492.1"/>
    </source>
</evidence>
<dbReference type="RefSeq" id="WP_113269677.1">
    <property type="nucleotide sequence ID" value="NZ_QNTU01000005.1"/>
</dbReference>
<feature type="transmembrane region" description="Helical" evidence="1">
    <location>
        <begin position="340"/>
        <end position="360"/>
    </location>
</feature>
<keyword evidence="1" id="KW-0472">Membrane</keyword>
<name>A0A365TP61_9GAMM</name>
<proteinExistence type="predicted"/>
<dbReference type="PROSITE" id="PS51704">
    <property type="entry name" value="GP_PDE"/>
    <property type="match status" value="1"/>
</dbReference>
<feature type="transmembrane region" description="Helical" evidence="1">
    <location>
        <begin position="84"/>
        <end position="107"/>
    </location>
</feature>
<feature type="transmembrane region" description="Helical" evidence="1">
    <location>
        <begin position="244"/>
        <end position="266"/>
    </location>
</feature>
<feature type="transmembrane region" description="Helical" evidence="1">
    <location>
        <begin position="141"/>
        <end position="167"/>
    </location>
</feature>
<keyword evidence="4" id="KW-1185">Reference proteome</keyword>
<dbReference type="EMBL" id="QNTU01000005">
    <property type="protein sequence ID" value="RBI67492.1"/>
    <property type="molecule type" value="Genomic_DNA"/>
</dbReference>
<sequence length="647" mass="72530">MPGVAVTATLVLHSYRLMTMQPLTYLGSALLRTLRDHLRPLIAYHLFFTLLASALLLPAVTWVVRGLLAQLNRTVVTNDELITLLFSPLGLLGMLVGLGLTFVIIYWQQAGMLQVAVRPRDNHYRLALEALWLSTRRLPALAGLVFLQVGTHLLLLAPFMAALAWLYDGWLGGIDPYYLQHVRPPVLWYFIGCALPLVIAWIWAASWLYLRWLLALPLVALERCSPLQALKRSVSLTRGWRRSIGAAVLLLLLIIISLPLLITLLFDRLFTPLLWWLPEHNAVLIPAMLSYLLGYVLVTLAITFIGIAANALLSACLYMQLAHQEPRPAAPPEDTNAGRLAWAVELSVLVFAGLQAWWILNSFEIRDNVAVIAHRGSSMVAPENTLAALEQSLIDGAHYIEIDVRLSSDQQVMLYHDRSMARLTGDSREFGELTREQLSQFDVGSWFGDAFQNEAIPGLDEALERVRGKAGLMIDIKPLPGQEQTLANAVIDTLDAESDVRYRCWATQHNAFDGYANCGFPNALLDTRMATMSPLLLEHINTRAPELRVTLLAQLILPGTLNRRGFDALGLRHNRITQGEIRLARLYGYEIHAWTVNDRARMSALIDLGVDAIITDYPDRLTALIHDRRELSDGALMLVKLRNWLRQ</sequence>
<dbReference type="InterPro" id="IPR017946">
    <property type="entry name" value="PLC-like_Pdiesterase_TIM-brl"/>
</dbReference>
<feature type="domain" description="GP-PDE" evidence="2">
    <location>
        <begin position="369"/>
        <end position="625"/>
    </location>
</feature>